<feature type="active site" description="Proton acceptor; specific for D-alanine" evidence="4">
    <location>
        <position position="47"/>
    </location>
</feature>
<dbReference type="Proteomes" id="UP000034448">
    <property type="component" value="Unassembled WGS sequence"/>
</dbReference>
<protein>
    <recommendedName>
        <fullName evidence="4">Alanine racemase</fullName>
        <ecNumber evidence="4">5.1.1.1</ecNumber>
    </recommendedName>
</protein>
<evidence type="ECO:0000313" key="8">
    <source>
        <dbReference type="EMBL" id="KKQ16017.1"/>
    </source>
</evidence>
<dbReference type="SUPFAM" id="SSF50621">
    <property type="entry name" value="Alanine racemase C-terminal domain-like"/>
    <property type="match status" value="1"/>
</dbReference>
<comment type="function">
    <text evidence="4">Catalyzes the interconversion of L-alanine and D-alanine. May also act on other amino acids.</text>
</comment>
<feature type="active site" description="Proton acceptor; specific for L-alanine" evidence="4">
    <location>
        <position position="291"/>
    </location>
</feature>
<dbReference type="HAMAP" id="MF_01201">
    <property type="entry name" value="Ala_racemase"/>
    <property type="match status" value="1"/>
</dbReference>
<evidence type="ECO:0000313" key="9">
    <source>
        <dbReference type="Proteomes" id="UP000034448"/>
    </source>
</evidence>
<evidence type="ECO:0000256" key="4">
    <source>
        <dbReference type="HAMAP-Rule" id="MF_01201"/>
    </source>
</evidence>
<comment type="similarity">
    <text evidence="4">Belongs to the alanine racemase family.</text>
</comment>
<accession>A0A0G0FDJ2</accession>
<dbReference type="InterPro" id="IPR029066">
    <property type="entry name" value="PLP-binding_barrel"/>
</dbReference>
<dbReference type="SMART" id="SM01005">
    <property type="entry name" value="Ala_racemase_C"/>
    <property type="match status" value="1"/>
</dbReference>
<dbReference type="NCBIfam" id="TIGR00492">
    <property type="entry name" value="alr"/>
    <property type="match status" value="1"/>
</dbReference>
<dbReference type="InterPro" id="IPR009006">
    <property type="entry name" value="Ala_racemase/Decarboxylase_C"/>
</dbReference>
<sequence length="401" mass="44308">MVRLIQRILGRTSHPLNTIFISKDRLLSNYKTLSKINPKISIAPVLKSNAYGHGLAEVGKILDSRRMFTPDLIRGGNDRMPFICVDSLYEALILRKAGIKSEILIIGYIDPKSLKHKKLNFSFAVWDLETAEVLDKYQKGAKIHIFVDTGMNREGIRLDQLSTFLSQLKLLKNLKIEGLMSHLAVADDPKNPLNKIQFQNFKKAKEIVKNAGFKPKWFHLGGSYALLNLNPKDCNLIRVGKALYGVVGNASTSSAKKTSSLSAVEGIHPVLSFKSKIAQIKNIKKGDKIGYSSTFTAQKDLKIAVLPLGYNDGLDRRLSNKGVVRVGGDEGVGCKILGLISMNVAVVDISKVKDPYLGQEVIIFSDNPEDKNSIINSASICQTISYELLVHLHPSTKRIVG</sequence>
<reference evidence="8 9" key="1">
    <citation type="journal article" date="2015" name="Nature">
        <title>rRNA introns, odd ribosomes, and small enigmatic genomes across a large radiation of phyla.</title>
        <authorList>
            <person name="Brown C.T."/>
            <person name="Hug L.A."/>
            <person name="Thomas B.C."/>
            <person name="Sharon I."/>
            <person name="Castelle C.J."/>
            <person name="Singh A."/>
            <person name="Wilkins M.J."/>
            <person name="Williams K.H."/>
            <person name="Banfield J.F."/>
        </authorList>
    </citation>
    <scope>NUCLEOTIDE SEQUENCE [LARGE SCALE GENOMIC DNA]</scope>
</reference>
<proteinExistence type="inferred from homology"/>
<comment type="cofactor">
    <cofactor evidence="1 4 5">
        <name>pyridoxal 5'-phosphate</name>
        <dbReference type="ChEBI" id="CHEBI:597326"/>
    </cofactor>
</comment>
<keyword evidence="3 4" id="KW-0413">Isomerase</keyword>
<comment type="pathway">
    <text evidence="4">Amino-acid biosynthesis; D-alanine biosynthesis; D-alanine from L-alanine: step 1/1.</text>
</comment>
<evidence type="ECO:0000256" key="6">
    <source>
        <dbReference type="PIRSR" id="PIRSR600821-52"/>
    </source>
</evidence>
<name>A0A0G0FDJ2_9BACT</name>
<organism evidence="8 9">
    <name type="scientific">Candidatus Daviesbacteria bacterium GW2011_GWA1_36_8</name>
    <dbReference type="NCBI Taxonomy" id="1618417"/>
    <lineage>
        <taxon>Bacteria</taxon>
        <taxon>Candidatus Daviesiibacteriota</taxon>
    </lineage>
</organism>
<dbReference type="InterPro" id="IPR000821">
    <property type="entry name" value="Ala_racemase"/>
</dbReference>
<dbReference type="PANTHER" id="PTHR30511:SF0">
    <property type="entry name" value="ALANINE RACEMASE, CATABOLIC-RELATED"/>
    <property type="match status" value="1"/>
</dbReference>
<dbReference type="Pfam" id="PF00842">
    <property type="entry name" value="Ala_racemase_C"/>
    <property type="match status" value="1"/>
</dbReference>
<comment type="catalytic activity">
    <reaction evidence="4">
        <text>L-alanine = D-alanine</text>
        <dbReference type="Rhea" id="RHEA:20249"/>
        <dbReference type="ChEBI" id="CHEBI:57416"/>
        <dbReference type="ChEBI" id="CHEBI:57972"/>
        <dbReference type="EC" id="5.1.1.1"/>
    </reaction>
</comment>
<dbReference type="EC" id="5.1.1.1" evidence="4"/>
<dbReference type="GO" id="GO:0008784">
    <property type="term" value="F:alanine racemase activity"/>
    <property type="evidence" value="ECO:0007669"/>
    <property type="project" value="UniProtKB-UniRule"/>
</dbReference>
<dbReference type="SUPFAM" id="SSF51419">
    <property type="entry name" value="PLP-binding barrel"/>
    <property type="match status" value="1"/>
</dbReference>
<evidence type="ECO:0000256" key="1">
    <source>
        <dbReference type="ARBA" id="ARBA00001933"/>
    </source>
</evidence>
<feature type="binding site" evidence="4 6">
    <location>
        <position position="342"/>
    </location>
    <ligand>
        <name>substrate</name>
    </ligand>
</feature>
<gene>
    <name evidence="8" type="ORF">US28_C0006G0012</name>
</gene>
<dbReference type="GO" id="GO:0005829">
    <property type="term" value="C:cytosol"/>
    <property type="evidence" value="ECO:0007669"/>
    <property type="project" value="TreeGrafter"/>
</dbReference>
<evidence type="ECO:0000259" key="7">
    <source>
        <dbReference type="SMART" id="SM01005"/>
    </source>
</evidence>
<dbReference type="EMBL" id="LBSJ01000006">
    <property type="protein sequence ID" value="KKQ16017.1"/>
    <property type="molecule type" value="Genomic_DNA"/>
</dbReference>
<dbReference type="Gene3D" id="3.20.20.10">
    <property type="entry name" value="Alanine racemase"/>
    <property type="match status" value="1"/>
</dbReference>
<dbReference type="GO" id="GO:0030632">
    <property type="term" value="P:D-alanine biosynthetic process"/>
    <property type="evidence" value="ECO:0007669"/>
    <property type="project" value="UniProtKB-UniRule"/>
</dbReference>
<dbReference type="InterPro" id="IPR001608">
    <property type="entry name" value="Ala_racemase_N"/>
</dbReference>
<dbReference type="CDD" id="cd00430">
    <property type="entry name" value="PLPDE_III_AR"/>
    <property type="match status" value="1"/>
</dbReference>
<evidence type="ECO:0000256" key="5">
    <source>
        <dbReference type="PIRSR" id="PIRSR600821-50"/>
    </source>
</evidence>
<dbReference type="PRINTS" id="PR00992">
    <property type="entry name" value="ALARACEMASE"/>
</dbReference>
<feature type="modified residue" description="N6-(pyridoxal phosphate)lysine" evidence="4 5">
    <location>
        <position position="47"/>
    </location>
</feature>
<dbReference type="Gene3D" id="2.40.37.10">
    <property type="entry name" value="Lyase, Ornithine Decarboxylase, Chain A, domain 1"/>
    <property type="match status" value="1"/>
</dbReference>
<dbReference type="PANTHER" id="PTHR30511">
    <property type="entry name" value="ALANINE RACEMASE"/>
    <property type="match status" value="1"/>
</dbReference>
<dbReference type="Pfam" id="PF01168">
    <property type="entry name" value="Ala_racemase_N"/>
    <property type="match status" value="1"/>
</dbReference>
<evidence type="ECO:0000256" key="2">
    <source>
        <dbReference type="ARBA" id="ARBA00022898"/>
    </source>
</evidence>
<evidence type="ECO:0000256" key="3">
    <source>
        <dbReference type="ARBA" id="ARBA00023235"/>
    </source>
</evidence>
<comment type="caution">
    <text evidence="8">The sequence shown here is derived from an EMBL/GenBank/DDBJ whole genome shotgun (WGS) entry which is preliminary data.</text>
</comment>
<dbReference type="InterPro" id="IPR011079">
    <property type="entry name" value="Ala_racemase_C"/>
</dbReference>
<keyword evidence="2 4" id="KW-0663">Pyridoxal phosphate</keyword>
<feature type="domain" description="Alanine racemase C-terminal" evidence="7">
    <location>
        <begin position="270"/>
        <end position="401"/>
    </location>
</feature>
<dbReference type="AlphaFoldDB" id="A0A0G0FDJ2"/>
<dbReference type="GO" id="GO:0030170">
    <property type="term" value="F:pyridoxal phosphate binding"/>
    <property type="evidence" value="ECO:0007669"/>
    <property type="project" value="UniProtKB-UniRule"/>
</dbReference>
<feature type="binding site" evidence="4 6">
    <location>
        <position position="153"/>
    </location>
    <ligand>
        <name>substrate</name>
    </ligand>
</feature>
<dbReference type="UniPathway" id="UPA00042">
    <property type="reaction ID" value="UER00497"/>
</dbReference>